<organism evidence="2 3">
    <name type="scientific">Cytobacillus eiseniae</name>
    <dbReference type="NCBI Taxonomy" id="762947"/>
    <lineage>
        <taxon>Bacteria</taxon>
        <taxon>Bacillati</taxon>
        <taxon>Bacillota</taxon>
        <taxon>Bacilli</taxon>
        <taxon>Bacillales</taxon>
        <taxon>Bacillaceae</taxon>
        <taxon>Cytobacillus</taxon>
    </lineage>
</organism>
<evidence type="ECO:0000313" key="2">
    <source>
        <dbReference type="EMBL" id="MBP2242956.1"/>
    </source>
</evidence>
<comment type="caution">
    <text evidence="2">The sequence shown here is derived from an EMBL/GenBank/DDBJ whole genome shotgun (WGS) entry which is preliminary data.</text>
</comment>
<evidence type="ECO:0000313" key="3">
    <source>
        <dbReference type="Proteomes" id="UP001519293"/>
    </source>
</evidence>
<feature type="transmembrane region" description="Helical" evidence="1">
    <location>
        <begin position="377"/>
        <end position="400"/>
    </location>
</feature>
<keyword evidence="1" id="KW-0472">Membrane</keyword>
<reference evidence="2 3" key="1">
    <citation type="submission" date="2021-03" db="EMBL/GenBank/DDBJ databases">
        <title>Genomic Encyclopedia of Type Strains, Phase IV (KMG-IV): sequencing the most valuable type-strain genomes for metagenomic binning, comparative biology and taxonomic classification.</title>
        <authorList>
            <person name="Goeker M."/>
        </authorList>
    </citation>
    <scope>NUCLEOTIDE SEQUENCE [LARGE SCALE GENOMIC DNA]</scope>
    <source>
        <strain evidence="2 3">DSM 26675</strain>
    </source>
</reference>
<proteinExistence type="predicted"/>
<sequence>MSKENKKKEHSGLIDSVIGSTTTDNVERYGRAASEYIKGYNGALDENGDVIRKGLKQVAESKVNPDFEYQNIKQQAGFSAEIHYVNKTNAENIINKSETSVHRSNDIGRGNDPQFDILSVDESGNPSWGAQMKFCGKFSTAEEIQRSSENLVDKMSGDKWERYRGNDVLVPKEQYEIARNYANDKAESLFDQADQLRSEGKFDKAELLEQKAANYQQVSEDLKDSGITSKEAIFLREHPQLATAKYVMETAHRSGLENAKSAAVLSAVISTAQNITSVMRGEKEGVDAAKAVAKDTASGAVTAYVMGATDTAIRGLMSSSQNSVFVNLSKTNMPAMIATATVQVGKSLIRYAKGEINTIELVEELGEKGTGMMAASFGAAVGTMVFPGVGTVVGGMIGYLSSSTIYKACMQTLKEERLSYERRNRIHAIASAAMESMDKQGKELLIIIDTFYAERYQIFSESLSMLADSSHNNDLELFTESLSRIAVEMGGALKFKNFDEFNGFMTDKNAVFDF</sequence>
<dbReference type="RefSeq" id="WP_066392203.1">
    <property type="nucleotide sequence ID" value="NZ_JAGIKZ010000030.1"/>
</dbReference>
<gene>
    <name evidence="2" type="ORF">J2Z40_003538</name>
</gene>
<accession>A0ABS4RJ75</accession>
<protein>
    <submittedName>
        <fullName evidence="2">Uncharacterized protein</fullName>
    </submittedName>
</protein>
<keyword evidence="3" id="KW-1185">Reference proteome</keyword>
<keyword evidence="1" id="KW-0812">Transmembrane</keyword>
<name>A0ABS4RJ75_9BACI</name>
<dbReference type="Proteomes" id="UP001519293">
    <property type="component" value="Unassembled WGS sequence"/>
</dbReference>
<keyword evidence="1" id="KW-1133">Transmembrane helix</keyword>
<evidence type="ECO:0000256" key="1">
    <source>
        <dbReference type="SAM" id="Phobius"/>
    </source>
</evidence>
<dbReference type="EMBL" id="JAGIKZ010000030">
    <property type="protein sequence ID" value="MBP2242956.1"/>
    <property type="molecule type" value="Genomic_DNA"/>
</dbReference>